<dbReference type="SUPFAM" id="SSF54593">
    <property type="entry name" value="Glyoxalase/Bleomycin resistance protein/Dihydroxybiphenyl dioxygenase"/>
    <property type="match status" value="1"/>
</dbReference>
<dbReference type="GO" id="GO:0051213">
    <property type="term" value="F:dioxygenase activity"/>
    <property type="evidence" value="ECO:0007669"/>
    <property type="project" value="UniProtKB-KW"/>
</dbReference>
<sequence>MQLDHITIVANDCRRLRDFFVEVAGMQDGPRPPFAVAGHWLYLGHKAVLHLIERPSPSGAPVVQSRESAARIDHLALRVDSAAQWEQLLLRLAERAIAFQVAPPNAGEERQLFVMPAPGVRVEFVIARQHLAGYG</sequence>
<evidence type="ECO:0000313" key="3">
    <source>
        <dbReference type="Proteomes" id="UP000214747"/>
    </source>
</evidence>
<dbReference type="PROSITE" id="PS51819">
    <property type="entry name" value="VOC"/>
    <property type="match status" value="1"/>
</dbReference>
<dbReference type="EMBL" id="NJGV01000006">
    <property type="protein sequence ID" value="OWY35227.1"/>
    <property type="molecule type" value="Genomic_DNA"/>
</dbReference>
<organism evidence="2 3">
    <name type="scientific">Herbaspirillum aquaticum</name>
    <dbReference type="NCBI Taxonomy" id="568783"/>
    <lineage>
        <taxon>Bacteria</taxon>
        <taxon>Pseudomonadati</taxon>
        <taxon>Pseudomonadota</taxon>
        <taxon>Betaproteobacteria</taxon>
        <taxon>Burkholderiales</taxon>
        <taxon>Oxalobacteraceae</taxon>
        <taxon>Herbaspirillum</taxon>
    </lineage>
</organism>
<evidence type="ECO:0000313" key="2">
    <source>
        <dbReference type="EMBL" id="OWY35227.1"/>
    </source>
</evidence>
<dbReference type="Pfam" id="PF00903">
    <property type="entry name" value="Glyoxalase"/>
    <property type="match status" value="1"/>
</dbReference>
<comment type="caution">
    <text evidence="2">The sequence shown here is derived from an EMBL/GenBank/DDBJ whole genome shotgun (WGS) entry which is preliminary data.</text>
</comment>
<dbReference type="AlphaFoldDB" id="A0A225SZK3"/>
<dbReference type="Gene3D" id="3.10.180.10">
    <property type="entry name" value="2,3-Dihydroxybiphenyl 1,2-Dioxygenase, domain 1"/>
    <property type="match status" value="1"/>
</dbReference>
<accession>A0A225SZK3</accession>
<dbReference type="InterPro" id="IPR004360">
    <property type="entry name" value="Glyas_Fos-R_dOase_dom"/>
</dbReference>
<gene>
    <name evidence="2" type="ORF">CEJ45_08080</name>
</gene>
<feature type="domain" description="VOC" evidence="1">
    <location>
        <begin position="2"/>
        <end position="127"/>
    </location>
</feature>
<keyword evidence="2" id="KW-0560">Oxidoreductase</keyword>
<keyword evidence="2" id="KW-0223">Dioxygenase</keyword>
<keyword evidence="3" id="KW-1185">Reference proteome</keyword>
<reference evidence="2 3" key="1">
    <citation type="journal article" date="2010" name="Int. J. Syst. Evol. Microbiol.">
        <title>Reclassification of Herbaspirillum putei as a later heterotypic synonym of Herbaspirillum huttiense, with the description of H. huttiense subsp. huttiense subsp. nov. and H. huttiense subsp. putei subsp. nov., comb. nov., and description of Herbaspirillum aquaticum sp. nov.</title>
        <authorList>
            <person name="Dobritsa A.P."/>
            <person name="Reddy M.C."/>
            <person name="Samadpour M."/>
        </authorList>
    </citation>
    <scope>NUCLEOTIDE SEQUENCE [LARGE SCALE GENOMIC DNA]</scope>
    <source>
        <strain evidence="2 3">IEH 4430</strain>
    </source>
</reference>
<dbReference type="InterPro" id="IPR029068">
    <property type="entry name" value="Glyas_Bleomycin-R_OHBP_Dase"/>
</dbReference>
<protein>
    <submittedName>
        <fullName evidence="2">Extradiol dioxygenase</fullName>
    </submittedName>
</protein>
<dbReference type="Proteomes" id="UP000214747">
    <property type="component" value="Unassembled WGS sequence"/>
</dbReference>
<dbReference type="RefSeq" id="WP_088754647.1">
    <property type="nucleotide sequence ID" value="NZ_NJGV01000006.1"/>
</dbReference>
<proteinExistence type="predicted"/>
<evidence type="ECO:0000259" key="1">
    <source>
        <dbReference type="PROSITE" id="PS51819"/>
    </source>
</evidence>
<name>A0A225SZK3_9BURK</name>
<dbReference type="InterPro" id="IPR037523">
    <property type="entry name" value="VOC_core"/>
</dbReference>